<proteinExistence type="predicted"/>
<protein>
    <submittedName>
        <fullName evidence="1">Phosphohistidine phosphatase</fullName>
    </submittedName>
</protein>
<reference evidence="1 2" key="1">
    <citation type="submission" date="2018-04" db="EMBL/GenBank/DDBJ databases">
        <title>Genomic Encyclopedia of Archaeal and Bacterial Type Strains, Phase II (KMG-II): from individual species to whole genera.</title>
        <authorList>
            <person name="Goeker M."/>
        </authorList>
    </citation>
    <scope>NUCLEOTIDE SEQUENCE [LARGE SCALE GENOMIC DNA]</scope>
    <source>
        <strain evidence="1 2">DSM 100162</strain>
    </source>
</reference>
<accession>A0A2T5YTN7</accession>
<dbReference type="Gene3D" id="3.40.50.1240">
    <property type="entry name" value="Phosphoglycerate mutase-like"/>
    <property type="match status" value="1"/>
</dbReference>
<evidence type="ECO:0000313" key="1">
    <source>
        <dbReference type="EMBL" id="PTX22685.1"/>
    </source>
</evidence>
<dbReference type="AlphaFoldDB" id="A0A2T5YTN7"/>
<sequence length="175" mass="19560">MHRKGLENGNYMKTLYILRHAKSSWEFDDLSDHDRPLNKRGRHDAPLMGQELAARGAVPQLIISSPAVRALSTATLVSRELDYDPDDIVVDTRVYGADRKDLLEVVQQTPAEVDALLLVGHNEALSEFANMVSPGPVDSLPTAGVVALQFNCESWFEISRENATLLFYDFPKNHK</sequence>
<organism evidence="1 2">
    <name type="scientific">Pontibacter mucosus</name>
    <dbReference type="NCBI Taxonomy" id="1649266"/>
    <lineage>
        <taxon>Bacteria</taxon>
        <taxon>Pseudomonadati</taxon>
        <taxon>Bacteroidota</taxon>
        <taxon>Cytophagia</taxon>
        <taxon>Cytophagales</taxon>
        <taxon>Hymenobacteraceae</taxon>
        <taxon>Pontibacter</taxon>
    </lineage>
</organism>
<dbReference type="SUPFAM" id="SSF53254">
    <property type="entry name" value="Phosphoglycerate mutase-like"/>
    <property type="match status" value="1"/>
</dbReference>
<dbReference type="PANTHER" id="PTHR47623">
    <property type="entry name" value="OS09G0287300 PROTEIN"/>
    <property type="match status" value="1"/>
</dbReference>
<keyword evidence="2" id="KW-1185">Reference proteome</keyword>
<comment type="caution">
    <text evidence="1">The sequence shown here is derived from an EMBL/GenBank/DDBJ whole genome shotgun (WGS) entry which is preliminary data.</text>
</comment>
<dbReference type="EMBL" id="QBKI01000001">
    <property type="protein sequence ID" value="PTX22685.1"/>
    <property type="molecule type" value="Genomic_DNA"/>
</dbReference>
<dbReference type="InterPro" id="IPR029033">
    <property type="entry name" value="His_PPase_superfam"/>
</dbReference>
<evidence type="ECO:0000313" key="2">
    <source>
        <dbReference type="Proteomes" id="UP000244225"/>
    </source>
</evidence>
<dbReference type="SMART" id="SM00855">
    <property type="entry name" value="PGAM"/>
    <property type="match status" value="1"/>
</dbReference>
<dbReference type="PANTHER" id="PTHR47623:SF1">
    <property type="entry name" value="OS09G0287300 PROTEIN"/>
    <property type="match status" value="1"/>
</dbReference>
<dbReference type="CDD" id="cd07067">
    <property type="entry name" value="HP_PGM_like"/>
    <property type="match status" value="1"/>
</dbReference>
<dbReference type="Pfam" id="PF00300">
    <property type="entry name" value="His_Phos_1"/>
    <property type="match status" value="1"/>
</dbReference>
<dbReference type="InterPro" id="IPR013078">
    <property type="entry name" value="His_Pase_superF_clade-1"/>
</dbReference>
<dbReference type="Proteomes" id="UP000244225">
    <property type="component" value="Unassembled WGS sequence"/>
</dbReference>
<gene>
    <name evidence="1" type="ORF">C8N40_101512</name>
</gene>
<name>A0A2T5YTN7_9BACT</name>